<proteinExistence type="inferred from homology"/>
<evidence type="ECO:0000256" key="1">
    <source>
        <dbReference type="ARBA" id="ARBA00005536"/>
    </source>
</evidence>
<dbReference type="AlphaFoldDB" id="A0A5J4UTP2"/>
<feature type="compositionally biased region" description="Low complexity" evidence="2">
    <location>
        <begin position="383"/>
        <end position="400"/>
    </location>
</feature>
<dbReference type="EMBL" id="SNRW01012582">
    <property type="protein sequence ID" value="KAA6373624.1"/>
    <property type="molecule type" value="Genomic_DNA"/>
</dbReference>
<protein>
    <submittedName>
        <fullName evidence="3">Uncharacterized protein</fullName>
    </submittedName>
</protein>
<dbReference type="Gene3D" id="1.20.1260.60">
    <property type="entry name" value="Vacuolar protein sorting-associated protein Ist1"/>
    <property type="match status" value="1"/>
</dbReference>
<sequence length="423" mass="48731">MFNWGWNKQDSLIDAQMSTQECKKDLARQKAELEVQRKDLIKYMRAQSHDLALQKAKQFVEVERRINALELVYTSLQSFVQKFQQIDKEKQAPADMLLKIQTLVLGLDFVRGEHIPKLKKDLQDKYGKSFFQQAQQSLDFPADLRQVLSTQRIPDEKVIQRMQQIAQEAGMAYFPPPQLYDSSIETAPYVNNPKYQNQNQSIVSVITAPQDPVFTQPAYQPPTFNYGMSQPQQPIQQVPVQPIQQVPVQPVQQVPTQSPQTYQPPPSQIPNQQQQPQYQPPPKFDAAPQVYNIPQTQIQQEPQININQNQQNYYVPTPPIPQQYQKKPEPEQQPISAYPQLDQQLQYIPPAQYIYPSAPDFTKTTAVINPQQLGLPQQFDFQQQGGQIGGAQQQQQQQPDNHLDTISEGDDELNKRLFKLTQK</sequence>
<evidence type="ECO:0000313" key="4">
    <source>
        <dbReference type="Proteomes" id="UP000324800"/>
    </source>
</evidence>
<feature type="region of interest" description="Disordered" evidence="2">
    <location>
        <begin position="311"/>
        <end position="333"/>
    </location>
</feature>
<dbReference type="InterPro" id="IPR005061">
    <property type="entry name" value="Ist1"/>
</dbReference>
<dbReference type="Pfam" id="PF03398">
    <property type="entry name" value="Ist1"/>
    <property type="match status" value="1"/>
</dbReference>
<reference evidence="3 4" key="1">
    <citation type="submission" date="2019-03" db="EMBL/GenBank/DDBJ databases">
        <title>Single cell metagenomics reveals metabolic interactions within the superorganism composed of flagellate Streblomastix strix and complex community of Bacteroidetes bacteria on its surface.</title>
        <authorList>
            <person name="Treitli S.C."/>
            <person name="Kolisko M."/>
            <person name="Husnik F."/>
            <person name="Keeling P."/>
            <person name="Hampl V."/>
        </authorList>
    </citation>
    <scope>NUCLEOTIDE SEQUENCE [LARGE SCALE GENOMIC DNA]</scope>
    <source>
        <strain evidence="3">ST1C</strain>
    </source>
</reference>
<comment type="similarity">
    <text evidence="1">Belongs to the IST1 family.</text>
</comment>
<dbReference type="PANTHER" id="PTHR12161:SF5">
    <property type="entry name" value="IST1 HOMOLOG"/>
    <property type="match status" value="1"/>
</dbReference>
<comment type="caution">
    <text evidence="3">The sequence shown here is derived from an EMBL/GenBank/DDBJ whole genome shotgun (WGS) entry which is preliminary data.</text>
</comment>
<evidence type="ECO:0000313" key="3">
    <source>
        <dbReference type="EMBL" id="KAA6373624.1"/>
    </source>
</evidence>
<feature type="region of interest" description="Disordered" evidence="2">
    <location>
        <begin position="249"/>
        <end position="288"/>
    </location>
</feature>
<evidence type="ECO:0000256" key="2">
    <source>
        <dbReference type="SAM" id="MobiDB-lite"/>
    </source>
</evidence>
<organism evidence="3 4">
    <name type="scientific">Streblomastix strix</name>
    <dbReference type="NCBI Taxonomy" id="222440"/>
    <lineage>
        <taxon>Eukaryota</taxon>
        <taxon>Metamonada</taxon>
        <taxon>Preaxostyla</taxon>
        <taxon>Oxymonadida</taxon>
        <taxon>Streblomastigidae</taxon>
        <taxon>Streblomastix</taxon>
    </lineage>
</organism>
<feature type="compositionally biased region" description="Low complexity" evidence="2">
    <location>
        <begin position="249"/>
        <end position="261"/>
    </location>
</feature>
<dbReference type="Proteomes" id="UP000324800">
    <property type="component" value="Unassembled WGS sequence"/>
</dbReference>
<feature type="region of interest" description="Disordered" evidence="2">
    <location>
        <begin position="383"/>
        <end position="423"/>
    </location>
</feature>
<dbReference type="InterPro" id="IPR042277">
    <property type="entry name" value="IST1-like"/>
</dbReference>
<dbReference type="PANTHER" id="PTHR12161">
    <property type="entry name" value="IST1 FAMILY MEMBER"/>
    <property type="match status" value="1"/>
</dbReference>
<dbReference type="GO" id="GO:0015031">
    <property type="term" value="P:protein transport"/>
    <property type="evidence" value="ECO:0007669"/>
    <property type="project" value="InterPro"/>
</dbReference>
<name>A0A5J4UTP2_9EUKA</name>
<accession>A0A5J4UTP2</accession>
<gene>
    <name evidence="3" type="ORF">EZS28_030848</name>
</gene>